<evidence type="ECO:0000313" key="5">
    <source>
        <dbReference type="Proteomes" id="UP000694545"/>
    </source>
</evidence>
<dbReference type="PANTHER" id="PTHR45972:SF1">
    <property type="entry name" value="KELCH DOMAIN-CONTAINING PROTEIN 7A"/>
    <property type="match status" value="1"/>
</dbReference>
<dbReference type="SUPFAM" id="SSF117281">
    <property type="entry name" value="Kelch motif"/>
    <property type="match status" value="1"/>
</dbReference>
<feature type="compositionally biased region" description="Basic and acidic residues" evidence="3">
    <location>
        <begin position="180"/>
        <end position="189"/>
    </location>
</feature>
<keyword evidence="2" id="KW-0677">Repeat</keyword>
<name>A0A8D2L7N2_VARKO</name>
<evidence type="ECO:0000256" key="1">
    <source>
        <dbReference type="ARBA" id="ARBA00022441"/>
    </source>
</evidence>
<protein>
    <submittedName>
        <fullName evidence="4">Kelch domain containing 7A</fullName>
    </submittedName>
</protein>
<proteinExistence type="predicted"/>
<dbReference type="AlphaFoldDB" id="A0A8D2L7N2"/>
<dbReference type="Ensembl" id="ENSVKKT00000018534.1">
    <property type="protein sequence ID" value="ENSVKKP00000018074.1"/>
    <property type="gene ID" value="ENSVKKG00000012343.1"/>
</dbReference>
<dbReference type="InterPro" id="IPR015915">
    <property type="entry name" value="Kelch-typ_b-propeller"/>
</dbReference>
<reference evidence="4" key="1">
    <citation type="submission" date="2025-08" db="UniProtKB">
        <authorList>
            <consortium name="Ensembl"/>
        </authorList>
    </citation>
    <scope>IDENTIFICATION</scope>
</reference>
<dbReference type="InterPro" id="IPR052310">
    <property type="entry name" value="Kelch/BTB_domain_protein"/>
</dbReference>
<dbReference type="Proteomes" id="UP000694545">
    <property type="component" value="Unplaced"/>
</dbReference>
<keyword evidence="5" id="KW-1185">Reference proteome</keyword>
<reference evidence="4" key="2">
    <citation type="submission" date="2025-09" db="UniProtKB">
        <authorList>
            <consortium name="Ensembl"/>
        </authorList>
    </citation>
    <scope>IDENTIFICATION</scope>
</reference>
<dbReference type="Gene3D" id="2.120.10.80">
    <property type="entry name" value="Kelch-type beta propeller"/>
    <property type="match status" value="1"/>
</dbReference>
<dbReference type="SMART" id="SM00612">
    <property type="entry name" value="Kelch"/>
    <property type="match status" value="2"/>
</dbReference>
<organism evidence="4 5">
    <name type="scientific">Varanus komodoensis</name>
    <name type="common">Komodo dragon</name>
    <dbReference type="NCBI Taxonomy" id="61221"/>
    <lineage>
        <taxon>Eukaryota</taxon>
        <taxon>Metazoa</taxon>
        <taxon>Chordata</taxon>
        <taxon>Craniata</taxon>
        <taxon>Vertebrata</taxon>
        <taxon>Euteleostomi</taxon>
        <taxon>Lepidosauria</taxon>
        <taxon>Squamata</taxon>
        <taxon>Bifurcata</taxon>
        <taxon>Unidentata</taxon>
        <taxon>Episquamata</taxon>
        <taxon>Toxicofera</taxon>
        <taxon>Anguimorpha</taxon>
        <taxon>Paleoanguimorpha</taxon>
        <taxon>Varanoidea</taxon>
        <taxon>Varanidae</taxon>
        <taxon>Varanus</taxon>
    </lineage>
</organism>
<dbReference type="PANTHER" id="PTHR45972">
    <property type="entry name" value="BTB_2 DOMAIN-CONTAINING PROTEIN"/>
    <property type="match status" value="1"/>
</dbReference>
<evidence type="ECO:0000313" key="4">
    <source>
        <dbReference type="Ensembl" id="ENSVKKP00000018074.1"/>
    </source>
</evidence>
<evidence type="ECO:0000256" key="3">
    <source>
        <dbReference type="SAM" id="MobiDB-lite"/>
    </source>
</evidence>
<dbReference type="Pfam" id="PF01344">
    <property type="entry name" value="Kelch_1"/>
    <property type="match status" value="2"/>
</dbReference>
<accession>A0A8D2L7N2</accession>
<evidence type="ECO:0000256" key="2">
    <source>
        <dbReference type="ARBA" id="ARBA00022737"/>
    </source>
</evidence>
<sequence>MQLVGRLALSAAALLLLTLLYRYYKSRVPAGAIGSRGCGKAGTGRDAAQEAPPGGTAVERGAAPGQPGSQLVRRKAAGPAGRAEGRPAGGLATAETPGPCGTPVGRERREEAAQAKAGEAMSHPRTGRLPEDHGSAPEGTEVEVEAGAPLAACSDGDGVWVSDGTPAMPQQPPGARGGLSRKESFREIAENPELQVPMDGFGSPAPEEPGRAPRLPQASPASALAASVRSSAAEQPTVERVAGAEFFRIPLSPAASLDMHVDLGNCCELLCLAKERGLERLREAAYRVMSDNYLQVLRTPAIYGRLNAAERDLILQRRMRGRPCVAVAEVSARARGPHASRLCVYDDQSDAWRLLTHLPLEAASTGSAACAMFNYLFVAAGCTGHGASQRPSRRVFCYNPCTRVWRELCPLNQARPHCKLLALDGCLYAIGGECLHTVERYDPRLDRWAFAAPLPSDAFAVAHTATACAGEIYATGGTLRYKLLRYSGQGGAWKVSLTGGSRDRTAEMVTAGGFIYRFDLNRSRGIAVYRCSARAKLWYECATHPAPVPAAFRCAVVGNLVHCIGPQLHLRFLADPVSPRFGSKELQRFPSPRGALLPLALVLPDTCHGGAVQTRV</sequence>
<feature type="region of interest" description="Disordered" evidence="3">
    <location>
        <begin position="34"/>
        <end position="230"/>
    </location>
</feature>
<feature type="compositionally biased region" description="Low complexity" evidence="3">
    <location>
        <begin position="212"/>
        <end position="230"/>
    </location>
</feature>
<keyword evidence="1" id="KW-0880">Kelch repeat</keyword>
<dbReference type="InterPro" id="IPR006652">
    <property type="entry name" value="Kelch_1"/>
</dbReference>